<accession>A0A6A5UDD6</accession>
<dbReference type="PANTHER" id="PTHR11556:SF35">
    <property type="entry name" value="SEDOHEPTULOSE-1,7-BISPHOSPHATASE, CHLOROPLASTIC"/>
    <property type="match status" value="1"/>
</dbReference>
<evidence type="ECO:0000259" key="10">
    <source>
        <dbReference type="Pfam" id="PF18913"/>
    </source>
</evidence>
<dbReference type="PIRSF" id="PIRSF000904">
    <property type="entry name" value="FBPtase_SBPase"/>
    <property type="match status" value="1"/>
</dbReference>
<dbReference type="Gene3D" id="3.40.190.80">
    <property type="match status" value="1"/>
</dbReference>
<keyword evidence="12" id="KW-1185">Reference proteome</keyword>
<evidence type="ECO:0000313" key="11">
    <source>
        <dbReference type="EMBL" id="KAF1962935.1"/>
    </source>
</evidence>
<dbReference type="GO" id="GO:0006000">
    <property type="term" value="P:fructose metabolic process"/>
    <property type="evidence" value="ECO:0007669"/>
    <property type="project" value="TreeGrafter"/>
</dbReference>
<dbReference type="EMBL" id="ML976978">
    <property type="protein sequence ID" value="KAF1962935.1"/>
    <property type="molecule type" value="Genomic_DNA"/>
</dbReference>
<gene>
    <name evidence="11" type="ORF">CC80DRAFT_487370</name>
</gene>
<evidence type="ECO:0000259" key="9">
    <source>
        <dbReference type="Pfam" id="PF00316"/>
    </source>
</evidence>
<reference evidence="11" key="1">
    <citation type="journal article" date="2020" name="Stud. Mycol.">
        <title>101 Dothideomycetes genomes: a test case for predicting lifestyles and emergence of pathogens.</title>
        <authorList>
            <person name="Haridas S."/>
            <person name="Albert R."/>
            <person name="Binder M."/>
            <person name="Bloem J."/>
            <person name="Labutti K."/>
            <person name="Salamov A."/>
            <person name="Andreopoulos B."/>
            <person name="Baker S."/>
            <person name="Barry K."/>
            <person name="Bills G."/>
            <person name="Bluhm B."/>
            <person name="Cannon C."/>
            <person name="Castanera R."/>
            <person name="Culley D."/>
            <person name="Daum C."/>
            <person name="Ezra D."/>
            <person name="Gonzalez J."/>
            <person name="Henrissat B."/>
            <person name="Kuo A."/>
            <person name="Liang C."/>
            <person name="Lipzen A."/>
            <person name="Lutzoni F."/>
            <person name="Magnuson J."/>
            <person name="Mondo S."/>
            <person name="Nolan M."/>
            <person name="Ohm R."/>
            <person name="Pangilinan J."/>
            <person name="Park H.-J."/>
            <person name="Ramirez L."/>
            <person name="Alfaro M."/>
            <person name="Sun H."/>
            <person name="Tritt A."/>
            <person name="Yoshinaga Y."/>
            <person name="Zwiers L.-H."/>
            <person name="Turgeon B."/>
            <person name="Goodwin S."/>
            <person name="Spatafora J."/>
            <person name="Crous P."/>
            <person name="Grigoriev I."/>
        </authorList>
    </citation>
    <scope>NUCLEOTIDE SEQUENCE</scope>
    <source>
        <strain evidence="11">CBS 675.92</strain>
    </source>
</reference>
<dbReference type="Proteomes" id="UP000800035">
    <property type="component" value="Unassembled WGS sequence"/>
</dbReference>
<name>A0A6A5UDD6_9PLEO</name>
<comment type="cofactor">
    <cofactor evidence="1">
        <name>Mg(2+)</name>
        <dbReference type="ChEBI" id="CHEBI:18420"/>
    </cofactor>
</comment>
<sequence>MPTPHLPTLESHLTTLLPSPTRSRLRQQILPNLLSTISIISKALRASNTVTAVGTSNAFGDAQLDVDVLAEEALRATISSIPSISTASSEEDPLERSGSSCLAPMSEDDCQEEYTLAFDPLDGSSIIKPNWTVGSIIGIWDGETALRRNPDERQVAAVLGVYGPRTMAVVALRIPGEEGRCFEVGFGEEGELLVVRTDVRFDGPPFETRYFAPANLRAAAEDEKYMGLVTRFIKEEYTLRYSGGLVPDVVHALVKGHGVYVSPVTEKSQAKLRRLYELLPVALIVECAGGLALDSRTGERILGRQVADTDERGGLICGTKEEVEYVRRALVS</sequence>
<dbReference type="AlphaFoldDB" id="A0A6A5UDD6"/>
<dbReference type="PROSITE" id="PS00124">
    <property type="entry name" value="FBPASE"/>
    <property type="match status" value="1"/>
</dbReference>
<proteinExistence type="inferred from homology"/>
<dbReference type="GO" id="GO:0005986">
    <property type="term" value="P:sucrose biosynthetic process"/>
    <property type="evidence" value="ECO:0007669"/>
    <property type="project" value="TreeGrafter"/>
</dbReference>
<dbReference type="Gene3D" id="3.30.540.10">
    <property type="entry name" value="Fructose-1,6-Bisphosphatase, subunit A, domain 1"/>
    <property type="match status" value="1"/>
</dbReference>
<feature type="region of interest" description="Disordered" evidence="8">
    <location>
        <begin position="84"/>
        <end position="105"/>
    </location>
</feature>
<dbReference type="GO" id="GO:0046872">
    <property type="term" value="F:metal ion binding"/>
    <property type="evidence" value="ECO:0007669"/>
    <property type="project" value="UniProtKB-KW"/>
</dbReference>
<dbReference type="GO" id="GO:0006094">
    <property type="term" value="P:gluconeogenesis"/>
    <property type="evidence" value="ECO:0007669"/>
    <property type="project" value="TreeGrafter"/>
</dbReference>
<dbReference type="InterPro" id="IPR000146">
    <property type="entry name" value="FBPase_class-1"/>
</dbReference>
<evidence type="ECO:0000256" key="2">
    <source>
        <dbReference type="ARBA" id="ARBA00005215"/>
    </source>
</evidence>
<dbReference type="Pfam" id="PF18913">
    <property type="entry name" value="FBPase_C"/>
    <property type="match status" value="1"/>
</dbReference>
<dbReference type="InterPro" id="IPR023079">
    <property type="entry name" value="SBPase"/>
</dbReference>
<dbReference type="SUPFAM" id="SSF56655">
    <property type="entry name" value="Carbohydrate phosphatase"/>
    <property type="match status" value="1"/>
</dbReference>
<keyword evidence="4" id="KW-0479">Metal-binding</keyword>
<dbReference type="GO" id="GO:0042132">
    <property type="term" value="F:fructose 1,6-bisphosphate 1-phosphatase activity"/>
    <property type="evidence" value="ECO:0007669"/>
    <property type="project" value="TreeGrafter"/>
</dbReference>
<evidence type="ECO:0000256" key="1">
    <source>
        <dbReference type="ARBA" id="ARBA00001946"/>
    </source>
</evidence>
<evidence type="ECO:0000256" key="4">
    <source>
        <dbReference type="ARBA" id="ARBA00022723"/>
    </source>
</evidence>
<evidence type="ECO:0000256" key="5">
    <source>
        <dbReference type="ARBA" id="ARBA00022801"/>
    </source>
</evidence>
<evidence type="ECO:0000256" key="8">
    <source>
        <dbReference type="SAM" id="MobiDB-lite"/>
    </source>
</evidence>
<keyword evidence="7" id="KW-0119">Carbohydrate metabolism</keyword>
<evidence type="ECO:0000313" key="12">
    <source>
        <dbReference type="Proteomes" id="UP000800035"/>
    </source>
</evidence>
<organism evidence="11 12">
    <name type="scientific">Byssothecium circinans</name>
    <dbReference type="NCBI Taxonomy" id="147558"/>
    <lineage>
        <taxon>Eukaryota</taxon>
        <taxon>Fungi</taxon>
        <taxon>Dikarya</taxon>
        <taxon>Ascomycota</taxon>
        <taxon>Pezizomycotina</taxon>
        <taxon>Dothideomycetes</taxon>
        <taxon>Pleosporomycetidae</taxon>
        <taxon>Pleosporales</taxon>
        <taxon>Massarineae</taxon>
        <taxon>Massarinaceae</taxon>
        <taxon>Byssothecium</taxon>
    </lineage>
</organism>
<dbReference type="GO" id="GO:0005737">
    <property type="term" value="C:cytoplasm"/>
    <property type="evidence" value="ECO:0007669"/>
    <property type="project" value="TreeGrafter"/>
</dbReference>
<dbReference type="PRINTS" id="PR01958">
    <property type="entry name" value="S17BPHPHTASE"/>
</dbReference>
<comment type="pathway">
    <text evidence="2">Carbohydrate biosynthesis; Calvin cycle.</text>
</comment>
<dbReference type="GO" id="GO:0006002">
    <property type="term" value="P:fructose 6-phosphate metabolic process"/>
    <property type="evidence" value="ECO:0007669"/>
    <property type="project" value="TreeGrafter"/>
</dbReference>
<dbReference type="OrthoDB" id="3886144at2759"/>
<feature type="domain" description="Fructose-1-6-bisphosphatase class I N-terminal" evidence="9">
    <location>
        <begin position="28"/>
        <end position="174"/>
    </location>
</feature>
<evidence type="ECO:0000256" key="6">
    <source>
        <dbReference type="ARBA" id="ARBA00022842"/>
    </source>
</evidence>
<dbReference type="InterPro" id="IPR020548">
    <property type="entry name" value="Fructose_bisphosphatase_AS"/>
</dbReference>
<comment type="similarity">
    <text evidence="3">Belongs to the FBPase class 1 family.</text>
</comment>
<dbReference type="PANTHER" id="PTHR11556">
    <property type="entry name" value="FRUCTOSE-1,6-BISPHOSPHATASE-RELATED"/>
    <property type="match status" value="1"/>
</dbReference>
<dbReference type="InterPro" id="IPR044015">
    <property type="entry name" value="FBPase_C_dom"/>
</dbReference>
<evidence type="ECO:0000256" key="7">
    <source>
        <dbReference type="ARBA" id="ARBA00023277"/>
    </source>
</evidence>
<protein>
    <submittedName>
        <fullName evidence="11">Carbohydrate phosphatase</fullName>
    </submittedName>
</protein>
<evidence type="ECO:0000256" key="3">
    <source>
        <dbReference type="ARBA" id="ARBA00010941"/>
    </source>
</evidence>
<keyword evidence="6" id="KW-0460">Magnesium</keyword>
<keyword evidence="5" id="KW-0378">Hydrolase</keyword>
<dbReference type="GO" id="GO:0030388">
    <property type="term" value="P:fructose 1,6-bisphosphate metabolic process"/>
    <property type="evidence" value="ECO:0007669"/>
    <property type="project" value="TreeGrafter"/>
</dbReference>
<feature type="domain" description="Fructose-1-6-bisphosphatase class 1 C-terminal" evidence="10">
    <location>
        <begin position="207"/>
        <end position="328"/>
    </location>
</feature>
<dbReference type="InterPro" id="IPR033391">
    <property type="entry name" value="FBPase_N"/>
</dbReference>
<dbReference type="Pfam" id="PF00316">
    <property type="entry name" value="FBPase"/>
    <property type="match status" value="1"/>
</dbReference>